<organism evidence="2 3">
    <name type="scientific">Tenacibaculum finnmarkense genomovar finnmarkense</name>
    <dbReference type="NCBI Taxonomy" id="1458503"/>
    <lineage>
        <taxon>Bacteria</taxon>
        <taxon>Pseudomonadati</taxon>
        <taxon>Bacteroidota</taxon>
        <taxon>Flavobacteriia</taxon>
        <taxon>Flavobacteriales</taxon>
        <taxon>Flavobacteriaceae</taxon>
        <taxon>Tenacibaculum</taxon>
        <taxon>Tenacibaculum finnmarkense</taxon>
    </lineage>
</organism>
<evidence type="ECO:0000256" key="1">
    <source>
        <dbReference type="SAM" id="SignalP"/>
    </source>
</evidence>
<keyword evidence="1" id="KW-0732">Signal</keyword>
<evidence type="ECO:0000313" key="2">
    <source>
        <dbReference type="EMBL" id="MBE7696258.1"/>
    </source>
</evidence>
<dbReference type="Proteomes" id="UP000806077">
    <property type="component" value="Unassembled WGS sequence"/>
</dbReference>
<comment type="caution">
    <text evidence="2">The sequence shown here is derived from an EMBL/GenBank/DDBJ whole genome shotgun (WGS) entry which is preliminary data.</text>
</comment>
<evidence type="ECO:0000313" key="3">
    <source>
        <dbReference type="Proteomes" id="UP000806077"/>
    </source>
</evidence>
<dbReference type="AlphaFoldDB" id="A0AAP1RI82"/>
<keyword evidence="3" id="KW-1185">Reference proteome</keyword>
<feature type="chain" id="PRO_5043017585" evidence="1">
    <location>
        <begin position="20"/>
        <end position="172"/>
    </location>
</feature>
<name>A0AAP1RI82_9FLAO</name>
<gene>
    <name evidence="2" type="ORF">F7645_12625</name>
</gene>
<sequence>MKSLLSLLIAITISGLAYSQTEEVIKIEVDSDCKNFIRKRQYKDQLYTNPVKIITAGYNKVHLGYSYKENMKMLVFTYNEWAFKYLNVTEFYATINGKEFVINKMALFKTHKRVNVILNEVTLYQIGVLMTDEMIDEFSNLNSLSLGYIKSPSQKRKVWEVSGGDLKKLKKN</sequence>
<feature type="signal peptide" evidence="1">
    <location>
        <begin position="1"/>
        <end position="19"/>
    </location>
</feature>
<protein>
    <submittedName>
        <fullName evidence="2">Uncharacterized protein</fullName>
    </submittedName>
</protein>
<accession>A0AAP1RI82</accession>
<reference evidence="2 3" key="1">
    <citation type="journal article" date="2020" name="Int. J. Syst. Evol. Microbiol.">
        <title>Tenacibaculum piscium sp. nov., isolated from skin ulcers of sea-farmed fish, and description of Tenacibaculum finnmarkense sp. nov. with subdivision into genomovars finnmarkense and ulcerans.</title>
        <authorList>
            <person name="Olsen A.B."/>
            <person name="Spilsberg B."/>
            <person name="Nilsen H.K."/>
            <person name="Lagesen K."/>
            <person name="Gulla S."/>
            <person name="Avendano-Herrera R."/>
            <person name="Irgang R."/>
            <person name="Duchaud E."/>
            <person name="Colquhoun D.J."/>
        </authorList>
    </citation>
    <scope>NUCLEOTIDE SEQUENCE [LARGE SCALE GENOMIC DNA]</scope>
    <source>
        <strain evidence="2 3">TNO037</strain>
    </source>
</reference>
<dbReference type="EMBL" id="WXXV01000040">
    <property type="protein sequence ID" value="MBE7696258.1"/>
    <property type="molecule type" value="Genomic_DNA"/>
</dbReference>
<dbReference type="RefSeq" id="WP_101956111.1">
    <property type="nucleotide sequence ID" value="NZ_JAJHTL010000046.1"/>
</dbReference>
<proteinExistence type="predicted"/>